<dbReference type="AlphaFoldDB" id="A0A0C2SGY9"/>
<dbReference type="PANTHER" id="PTHR35043:SF7">
    <property type="entry name" value="TRANSCRIPTION FACTOR DOMAIN-CONTAINING PROTEIN"/>
    <property type="match status" value="1"/>
</dbReference>
<evidence type="ECO:0000256" key="1">
    <source>
        <dbReference type="SAM" id="MobiDB-lite"/>
    </source>
</evidence>
<dbReference type="STRING" id="946122.A0A0C2SGY9"/>
<dbReference type="HOGENOM" id="CLU_022883_6_0_1"/>
<organism evidence="3 4">
    <name type="scientific">Amanita muscaria (strain Koide BX008)</name>
    <dbReference type="NCBI Taxonomy" id="946122"/>
    <lineage>
        <taxon>Eukaryota</taxon>
        <taxon>Fungi</taxon>
        <taxon>Dikarya</taxon>
        <taxon>Basidiomycota</taxon>
        <taxon>Agaricomycotina</taxon>
        <taxon>Agaricomycetes</taxon>
        <taxon>Agaricomycetidae</taxon>
        <taxon>Agaricales</taxon>
        <taxon>Pluteineae</taxon>
        <taxon>Amanitaceae</taxon>
        <taxon>Amanita</taxon>
    </lineage>
</organism>
<feature type="transmembrane region" description="Helical" evidence="2">
    <location>
        <begin position="252"/>
        <end position="271"/>
    </location>
</feature>
<feature type="compositionally biased region" description="Polar residues" evidence="1">
    <location>
        <begin position="127"/>
        <end position="140"/>
    </location>
</feature>
<sequence>MRGFRIVGANGKSFFECVEDGTIDLPKVSKDEILARSKGDSIAKTITVIQTAWFVIQCIHRRSQHLLLTELEITTLAHTLISFFMYFFWWHKPYGVALPIEVPFKERRPESIGERDGKVESKGDGNDNIQVPQTNETGENPAQPLNDDPSRTSEKCVPVATKSSDDKSPASAAAADKEFKSDVEASNGTPTSPQLSWYTRLGLKTLSVSKPEQLSILGRIVLNTVYLIVGGGFGAMHCLAWNSAFPTRAEQLIWQVSSLIVAVFGGTAFLIGVNDLWDTEANVLVGFIFIVIVPMYCFARISLLILALLQLRALPYAGYATPSWSMFYPHIG</sequence>
<feature type="region of interest" description="Disordered" evidence="1">
    <location>
        <begin position="108"/>
        <end position="191"/>
    </location>
</feature>
<accession>A0A0C2SGY9</accession>
<proteinExistence type="predicted"/>
<dbReference type="OrthoDB" id="9451547at2759"/>
<dbReference type="InParanoid" id="A0A0C2SGY9"/>
<evidence type="ECO:0000256" key="2">
    <source>
        <dbReference type="SAM" id="Phobius"/>
    </source>
</evidence>
<gene>
    <name evidence="3" type="ORF">M378DRAFT_165741</name>
</gene>
<feature type="transmembrane region" description="Helical" evidence="2">
    <location>
        <begin position="283"/>
        <end position="309"/>
    </location>
</feature>
<feature type="compositionally biased region" description="Basic and acidic residues" evidence="1">
    <location>
        <begin position="108"/>
        <end position="125"/>
    </location>
</feature>
<dbReference type="PANTHER" id="PTHR35043">
    <property type="entry name" value="TRANSCRIPTION FACTOR DOMAIN-CONTAINING PROTEIN"/>
    <property type="match status" value="1"/>
</dbReference>
<dbReference type="Proteomes" id="UP000054549">
    <property type="component" value="Unassembled WGS sequence"/>
</dbReference>
<name>A0A0C2SGY9_AMAMK</name>
<feature type="transmembrane region" description="Helical" evidence="2">
    <location>
        <begin position="216"/>
        <end position="240"/>
    </location>
</feature>
<evidence type="ECO:0000313" key="3">
    <source>
        <dbReference type="EMBL" id="KIL62380.1"/>
    </source>
</evidence>
<keyword evidence="2" id="KW-0472">Membrane</keyword>
<reference evidence="3 4" key="1">
    <citation type="submission" date="2014-04" db="EMBL/GenBank/DDBJ databases">
        <title>Evolutionary Origins and Diversification of the Mycorrhizal Mutualists.</title>
        <authorList>
            <consortium name="DOE Joint Genome Institute"/>
            <consortium name="Mycorrhizal Genomics Consortium"/>
            <person name="Kohler A."/>
            <person name="Kuo A."/>
            <person name="Nagy L.G."/>
            <person name="Floudas D."/>
            <person name="Copeland A."/>
            <person name="Barry K.W."/>
            <person name="Cichocki N."/>
            <person name="Veneault-Fourrey C."/>
            <person name="LaButti K."/>
            <person name="Lindquist E.A."/>
            <person name="Lipzen A."/>
            <person name="Lundell T."/>
            <person name="Morin E."/>
            <person name="Murat C."/>
            <person name="Riley R."/>
            <person name="Ohm R."/>
            <person name="Sun H."/>
            <person name="Tunlid A."/>
            <person name="Henrissat B."/>
            <person name="Grigoriev I.V."/>
            <person name="Hibbett D.S."/>
            <person name="Martin F."/>
        </authorList>
    </citation>
    <scope>NUCLEOTIDE SEQUENCE [LARGE SCALE GENOMIC DNA]</scope>
    <source>
        <strain evidence="3 4">Koide BX008</strain>
    </source>
</reference>
<evidence type="ECO:0000313" key="4">
    <source>
        <dbReference type="Proteomes" id="UP000054549"/>
    </source>
</evidence>
<protein>
    <submittedName>
        <fullName evidence="3">Uncharacterized protein</fullName>
    </submittedName>
</protein>
<keyword evidence="2" id="KW-0812">Transmembrane</keyword>
<keyword evidence="2" id="KW-1133">Transmembrane helix</keyword>
<dbReference type="EMBL" id="KN818271">
    <property type="protein sequence ID" value="KIL62380.1"/>
    <property type="molecule type" value="Genomic_DNA"/>
</dbReference>
<keyword evidence="4" id="KW-1185">Reference proteome</keyword>